<dbReference type="Gene3D" id="3.30.70.1060">
    <property type="entry name" value="Dimeric alpha+beta barrel"/>
    <property type="match status" value="1"/>
</dbReference>
<dbReference type="Proteomes" id="UP000287171">
    <property type="component" value="Unassembled WGS sequence"/>
</dbReference>
<evidence type="ECO:0008006" key="3">
    <source>
        <dbReference type="Google" id="ProtNLM"/>
    </source>
</evidence>
<dbReference type="OrthoDB" id="165571at2"/>
<dbReference type="AlphaFoldDB" id="A0A402BCB6"/>
<gene>
    <name evidence="1" type="ORF">KDA_44110</name>
</gene>
<protein>
    <recommendedName>
        <fullName evidence="3">Superoxide dismutase</fullName>
    </recommendedName>
</protein>
<evidence type="ECO:0000313" key="1">
    <source>
        <dbReference type="EMBL" id="GCE28927.1"/>
    </source>
</evidence>
<sequence length="101" mass="11365">MKFLAMDHGLEGAKDTAKVNSLLKKDVTRVWELYKEGTIREMYQRSDNPFAVLILECSNLEEARQKLGTIPFSQAGITAWEIIPIQPFAGLEAIIVPETTK</sequence>
<name>A0A402BCB6_9CHLR</name>
<proteinExistence type="predicted"/>
<reference evidence="2" key="1">
    <citation type="submission" date="2018-12" db="EMBL/GenBank/DDBJ databases">
        <title>Tengunoibacter tsumagoiensis gen. nov., sp. nov., Dictyobacter kobayashii sp. nov., D. alpinus sp. nov., and D. joshuensis sp. nov. and description of Dictyobacteraceae fam. nov. within the order Ktedonobacterales isolated from Tengu-no-mugimeshi.</title>
        <authorList>
            <person name="Wang C.M."/>
            <person name="Zheng Y."/>
            <person name="Sakai Y."/>
            <person name="Toyoda A."/>
            <person name="Minakuchi Y."/>
            <person name="Abe K."/>
            <person name="Yokota A."/>
            <person name="Yabe S."/>
        </authorList>
    </citation>
    <scope>NUCLEOTIDE SEQUENCE [LARGE SCALE GENOMIC DNA]</scope>
    <source>
        <strain evidence="2">Uno16</strain>
    </source>
</reference>
<accession>A0A402BCB6</accession>
<organism evidence="1 2">
    <name type="scientific">Dictyobacter alpinus</name>
    <dbReference type="NCBI Taxonomy" id="2014873"/>
    <lineage>
        <taxon>Bacteria</taxon>
        <taxon>Bacillati</taxon>
        <taxon>Chloroflexota</taxon>
        <taxon>Ktedonobacteria</taxon>
        <taxon>Ktedonobacterales</taxon>
        <taxon>Dictyobacteraceae</taxon>
        <taxon>Dictyobacter</taxon>
    </lineage>
</organism>
<keyword evidence="2" id="KW-1185">Reference proteome</keyword>
<dbReference type="RefSeq" id="WP_126629098.1">
    <property type="nucleotide sequence ID" value="NZ_BIFT01000001.1"/>
</dbReference>
<dbReference type="EMBL" id="BIFT01000001">
    <property type="protein sequence ID" value="GCE28927.1"/>
    <property type="molecule type" value="Genomic_DNA"/>
</dbReference>
<evidence type="ECO:0000313" key="2">
    <source>
        <dbReference type="Proteomes" id="UP000287171"/>
    </source>
</evidence>
<comment type="caution">
    <text evidence="1">The sequence shown here is derived from an EMBL/GenBank/DDBJ whole genome shotgun (WGS) entry which is preliminary data.</text>
</comment>